<organism evidence="4 5">
    <name type="scientific">Bacillus subtilis</name>
    <dbReference type="NCBI Taxonomy" id="1423"/>
    <lineage>
        <taxon>Bacteria</taxon>
        <taxon>Bacillati</taxon>
        <taxon>Bacillota</taxon>
        <taxon>Bacilli</taxon>
        <taxon>Bacillales</taxon>
        <taxon>Bacillaceae</taxon>
        <taxon>Bacillus</taxon>
    </lineage>
</organism>
<comment type="similarity">
    <text evidence="3">Belongs to the bacterial ribosomal protein bL31 family.</text>
</comment>
<gene>
    <name evidence="4" type="ORF">B4122_1947</name>
</gene>
<comment type="caution">
    <text evidence="4">The sequence shown here is derived from an EMBL/GenBank/DDBJ whole genome shotgun (WGS) entry which is preliminary data.</text>
</comment>
<dbReference type="Proteomes" id="UP000076442">
    <property type="component" value="Unassembled WGS sequence"/>
</dbReference>
<dbReference type="InterPro" id="IPR034704">
    <property type="entry name" value="Ribosomal_bL28/bL31-like_sf"/>
</dbReference>
<name>A0AAP1H8L9_BACIU</name>
<evidence type="ECO:0000256" key="3">
    <source>
        <dbReference type="RuleBase" id="RU000564"/>
    </source>
</evidence>
<dbReference type="PRINTS" id="PR01249">
    <property type="entry name" value="RIBOSOMALL31"/>
</dbReference>
<dbReference type="InterPro" id="IPR027493">
    <property type="entry name" value="Ribosomal_bL31_B"/>
</dbReference>
<dbReference type="SUPFAM" id="SSF143800">
    <property type="entry name" value="L28p-like"/>
    <property type="match status" value="1"/>
</dbReference>
<dbReference type="NCBIfam" id="NF002462">
    <property type="entry name" value="PRK01678.1"/>
    <property type="match status" value="1"/>
</dbReference>
<evidence type="ECO:0000256" key="1">
    <source>
        <dbReference type="ARBA" id="ARBA00022980"/>
    </source>
</evidence>
<dbReference type="PANTHER" id="PTHR33280">
    <property type="entry name" value="50S RIBOSOMAL PROTEIN L31, CHLOROPLASTIC"/>
    <property type="match status" value="1"/>
</dbReference>
<dbReference type="Gene3D" id="4.10.830.30">
    <property type="entry name" value="Ribosomal protein L31"/>
    <property type="match status" value="1"/>
</dbReference>
<dbReference type="GO" id="GO:0006412">
    <property type="term" value="P:translation"/>
    <property type="evidence" value="ECO:0007669"/>
    <property type="project" value="InterPro"/>
</dbReference>
<dbReference type="RefSeq" id="WP_042977541.1">
    <property type="nucleotide sequence ID" value="NZ_JXHR01000029.1"/>
</dbReference>
<dbReference type="GO" id="GO:0005840">
    <property type="term" value="C:ribosome"/>
    <property type="evidence" value="ECO:0007669"/>
    <property type="project" value="UniProtKB-KW"/>
</dbReference>
<protein>
    <recommendedName>
        <fullName evidence="3">50S ribosomal protein L31</fullName>
    </recommendedName>
</protein>
<dbReference type="PANTHER" id="PTHR33280:SF1">
    <property type="entry name" value="LARGE RIBOSOMAL SUBUNIT PROTEIN BL31C"/>
    <property type="match status" value="1"/>
</dbReference>
<accession>A0AAP1H8L9</accession>
<dbReference type="GO" id="GO:1990904">
    <property type="term" value="C:ribonucleoprotein complex"/>
    <property type="evidence" value="ECO:0007669"/>
    <property type="project" value="UniProtKB-KW"/>
</dbReference>
<sequence>MREGIHPKNHKVIFQDVNSGYRFLSTSTKTSNETAEWEDGNTYPVIKVEVSSDTHQFYTGRQKFNEKGGRVEQFKKRYNMGK</sequence>
<evidence type="ECO:0000256" key="2">
    <source>
        <dbReference type="ARBA" id="ARBA00023274"/>
    </source>
</evidence>
<dbReference type="GO" id="GO:0003735">
    <property type="term" value="F:structural constituent of ribosome"/>
    <property type="evidence" value="ECO:0007669"/>
    <property type="project" value="InterPro"/>
</dbReference>
<keyword evidence="2 3" id="KW-0687">Ribonucleoprotein</keyword>
<dbReference type="NCBIfam" id="TIGR00105">
    <property type="entry name" value="L31"/>
    <property type="match status" value="1"/>
</dbReference>
<dbReference type="InterPro" id="IPR002150">
    <property type="entry name" value="Ribosomal_bL31"/>
</dbReference>
<dbReference type="AlphaFoldDB" id="A0AAP1H8L9"/>
<evidence type="ECO:0000313" key="4">
    <source>
        <dbReference type="EMBL" id="KZD92042.1"/>
    </source>
</evidence>
<dbReference type="EMBL" id="LJZV01000011">
    <property type="protein sequence ID" value="KZD92042.1"/>
    <property type="molecule type" value="Genomic_DNA"/>
</dbReference>
<dbReference type="Pfam" id="PF01197">
    <property type="entry name" value="Ribosomal_L31"/>
    <property type="match status" value="1"/>
</dbReference>
<proteinExistence type="inferred from homology"/>
<reference evidence="4 5" key="1">
    <citation type="submission" date="2015-09" db="EMBL/GenBank/DDBJ databases">
        <title>Spore heat resistance.</title>
        <authorList>
            <person name="Boekhorst J."/>
            <person name="Berendsen E.M."/>
            <person name="Wells-Bennik M.H."/>
            <person name="Kuipers O.P."/>
        </authorList>
    </citation>
    <scope>NUCLEOTIDE SEQUENCE [LARGE SCALE GENOMIC DNA]</scope>
    <source>
        <strain evidence="4 5">B4122</strain>
    </source>
</reference>
<keyword evidence="1 3" id="KW-0689">Ribosomal protein</keyword>
<dbReference type="InterPro" id="IPR042105">
    <property type="entry name" value="Ribosomal_bL31_sf"/>
</dbReference>
<evidence type="ECO:0000313" key="5">
    <source>
        <dbReference type="Proteomes" id="UP000076442"/>
    </source>
</evidence>